<dbReference type="STRING" id="695939.SAMN00790413_04651"/>
<sequence length="116" mass="12289">MGSMKRFGLLVLATTLLASCSTTPTPAMHSLTVTIADITQAMPVLVWNATRDEVVFDGSIAGSKVFANLPANEEYVVLARFSPGYSTVPASQKISLTGDKTITLVYAVPVPGETNR</sequence>
<dbReference type="PROSITE" id="PS51257">
    <property type="entry name" value="PROKAR_LIPOPROTEIN"/>
    <property type="match status" value="1"/>
</dbReference>
<evidence type="ECO:0000256" key="1">
    <source>
        <dbReference type="SAM" id="SignalP"/>
    </source>
</evidence>
<evidence type="ECO:0008006" key="4">
    <source>
        <dbReference type="Google" id="ProtNLM"/>
    </source>
</evidence>
<accession>A0A1W1UKK6</accession>
<gene>
    <name evidence="2" type="ORF">SAMN00790413_04651</name>
</gene>
<dbReference type="AlphaFoldDB" id="A0A1W1UKK6"/>
<keyword evidence="3" id="KW-1185">Reference proteome</keyword>
<evidence type="ECO:0000313" key="2">
    <source>
        <dbReference type="EMBL" id="SMB81626.1"/>
    </source>
</evidence>
<dbReference type="EMBL" id="FWWU01000005">
    <property type="protein sequence ID" value="SMB81626.1"/>
    <property type="molecule type" value="Genomic_DNA"/>
</dbReference>
<feature type="chain" id="PRO_5012144935" description="PEGA domain-containing protein" evidence="1">
    <location>
        <begin position="19"/>
        <end position="116"/>
    </location>
</feature>
<protein>
    <recommendedName>
        <fullName evidence="4">PEGA domain-containing protein</fullName>
    </recommendedName>
</protein>
<evidence type="ECO:0000313" key="3">
    <source>
        <dbReference type="Proteomes" id="UP000192582"/>
    </source>
</evidence>
<keyword evidence="1" id="KW-0732">Signal</keyword>
<dbReference type="Proteomes" id="UP000192582">
    <property type="component" value="Unassembled WGS sequence"/>
</dbReference>
<reference evidence="2 3" key="1">
    <citation type="submission" date="2017-04" db="EMBL/GenBank/DDBJ databases">
        <authorList>
            <person name="Afonso C.L."/>
            <person name="Miller P.J."/>
            <person name="Scott M.A."/>
            <person name="Spackman E."/>
            <person name="Goraichik I."/>
            <person name="Dimitrov K.M."/>
            <person name="Suarez D.L."/>
            <person name="Swayne D.E."/>
        </authorList>
    </citation>
    <scope>NUCLEOTIDE SEQUENCE [LARGE SCALE GENOMIC DNA]</scope>
    <source>
        <strain evidence="2 3">KR-140</strain>
    </source>
</reference>
<feature type="signal peptide" evidence="1">
    <location>
        <begin position="1"/>
        <end position="18"/>
    </location>
</feature>
<proteinExistence type="predicted"/>
<name>A0A1W1UKK6_9DEIO</name>
<organism evidence="2 3">
    <name type="scientific">Deinococcus hopiensis KR-140</name>
    <dbReference type="NCBI Taxonomy" id="695939"/>
    <lineage>
        <taxon>Bacteria</taxon>
        <taxon>Thermotogati</taxon>
        <taxon>Deinococcota</taxon>
        <taxon>Deinococci</taxon>
        <taxon>Deinococcales</taxon>
        <taxon>Deinococcaceae</taxon>
        <taxon>Deinococcus</taxon>
    </lineage>
</organism>